<evidence type="ECO:0000259" key="1">
    <source>
        <dbReference type="PROSITE" id="PS50263"/>
    </source>
</evidence>
<accession>A0A0L0SDA4</accession>
<dbReference type="Pfam" id="PF00795">
    <property type="entry name" value="CN_hydrolase"/>
    <property type="match status" value="1"/>
</dbReference>
<dbReference type="InterPro" id="IPR036526">
    <property type="entry name" value="C-N_Hydrolase_sf"/>
</dbReference>
<gene>
    <name evidence="2" type="ORF">AMAG_05815</name>
</gene>
<name>A0A0L0SDA4_ALLM3</name>
<dbReference type="OMA" id="VKILCWD"/>
<dbReference type="EMBL" id="GG745336">
    <property type="protein sequence ID" value="KNE60427.1"/>
    <property type="molecule type" value="Genomic_DNA"/>
</dbReference>
<dbReference type="GO" id="GO:0008418">
    <property type="term" value="F:protein-N-terminal asparagine amidohydrolase activity"/>
    <property type="evidence" value="ECO:0007669"/>
    <property type="project" value="InterPro"/>
</dbReference>
<feature type="domain" description="CN hydrolase" evidence="1">
    <location>
        <begin position="1"/>
        <end position="270"/>
    </location>
</feature>
<reference evidence="2 3" key="1">
    <citation type="submission" date="2009-11" db="EMBL/GenBank/DDBJ databases">
        <title>Annotation of Allomyces macrogynus ATCC 38327.</title>
        <authorList>
            <consortium name="The Broad Institute Genome Sequencing Platform"/>
            <person name="Russ C."/>
            <person name="Cuomo C."/>
            <person name="Burger G."/>
            <person name="Gray M.W."/>
            <person name="Holland P.W.H."/>
            <person name="King N."/>
            <person name="Lang F.B.F."/>
            <person name="Roger A.J."/>
            <person name="Ruiz-Trillo I."/>
            <person name="Young S.K."/>
            <person name="Zeng Q."/>
            <person name="Gargeya S."/>
            <person name="Fitzgerald M."/>
            <person name="Haas B."/>
            <person name="Abouelleil A."/>
            <person name="Alvarado L."/>
            <person name="Arachchi H.M."/>
            <person name="Berlin A."/>
            <person name="Chapman S.B."/>
            <person name="Gearin G."/>
            <person name="Goldberg J."/>
            <person name="Griggs A."/>
            <person name="Gujja S."/>
            <person name="Hansen M."/>
            <person name="Heiman D."/>
            <person name="Howarth C."/>
            <person name="Larimer J."/>
            <person name="Lui A."/>
            <person name="MacDonald P.J.P."/>
            <person name="McCowen C."/>
            <person name="Montmayeur A."/>
            <person name="Murphy C."/>
            <person name="Neiman D."/>
            <person name="Pearson M."/>
            <person name="Priest M."/>
            <person name="Roberts A."/>
            <person name="Saif S."/>
            <person name="Shea T."/>
            <person name="Sisk P."/>
            <person name="Stolte C."/>
            <person name="Sykes S."/>
            <person name="Wortman J."/>
            <person name="Nusbaum C."/>
            <person name="Birren B."/>
        </authorList>
    </citation>
    <scope>NUCLEOTIDE SEQUENCE [LARGE SCALE GENOMIC DNA]</scope>
    <source>
        <strain evidence="2 3">ATCC 38327</strain>
    </source>
</reference>
<dbReference type="OrthoDB" id="201515at2759"/>
<protein>
    <recommendedName>
        <fullName evidence="1">CN hydrolase domain-containing protein</fullName>
    </recommendedName>
</protein>
<dbReference type="InterPro" id="IPR039703">
    <property type="entry name" value="Nta1"/>
</dbReference>
<dbReference type="GO" id="GO:0030163">
    <property type="term" value="P:protein catabolic process"/>
    <property type="evidence" value="ECO:0007669"/>
    <property type="project" value="TreeGrafter"/>
</dbReference>
<dbReference type="SUPFAM" id="SSF56317">
    <property type="entry name" value="Carbon-nitrogen hydrolase"/>
    <property type="match status" value="1"/>
</dbReference>
<evidence type="ECO:0000313" key="3">
    <source>
        <dbReference type="Proteomes" id="UP000054350"/>
    </source>
</evidence>
<dbReference type="PANTHER" id="PTHR11750:SF26">
    <property type="entry name" value="PROTEIN N-TERMINAL AMIDASE"/>
    <property type="match status" value="1"/>
</dbReference>
<evidence type="ECO:0000313" key="2">
    <source>
        <dbReference type="EMBL" id="KNE60427.1"/>
    </source>
</evidence>
<organism evidence="2 3">
    <name type="scientific">Allomyces macrogynus (strain ATCC 38327)</name>
    <name type="common">Allomyces javanicus var. macrogynus</name>
    <dbReference type="NCBI Taxonomy" id="578462"/>
    <lineage>
        <taxon>Eukaryota</taxon>
        <taxon>Fungi</taxon>
        <taxon>Fungi incertae sedis</taxon>
        <taxon>Blastocladiomycota</taxon>
        <taxon>Blastocladiomycetes</taxon>
        <taxon>Blastocladiales</taxon>
        <taxon>Blastocladiaceae</taxon>
        <taxon>Allomyces</taxon>
    </lineage>
</organism>
<dbReference type="VEuPathDB" id="FungiDB:AMAG_05815"/>
<proteinExistence type="predicted"/>
<keyword evidence="3" id="KW-1185">Reference proteome</keyword>
<sequence>MKIGFCQFEPKFKDPDANFATINEWTEDMEPGDVDVLMLPEMAFTGYTFKDLDDIRPFLESHDGRTVQWCQRTARRLNAWVVAGFPSTVVENGVPKYYNSMCVVDRTGAVVTIYHKHFLFETDERWAHEGPSFRAVQDTEFGTVGFGICMDLNPRQFKTDWYLMEFANFHATKQSKLILCCMAWLRPKDEPADSDETNTTMTIPYWVARLRPLDGSNTTVVICNRTGGGADEEGARFCGHSCVIRFHKNAGVEVGHCGENDGLFVFDLDAFGDVDDDDEDK</sequence>
<dbReference type="AlphaFoldDB" id="A0A0L0SDA4"/>
<dbReference type="STRING" id="578462.A0A0L0SDA4"/>
<dbReference type="GO" id="GO:0070773">
    <property type="term" value="F:protein-N-terminal glutamine amidohydrolase activity"/>
    <property type="evidence" value="ECO:0007669"/>
    <property type="project" value="InterPro"/>
</dbReference>
<dbReference type="eggNOG" id="KOG0806">
    <property type="taxonomic scope" value="Eukaryota"/>
</dbReference>
<dbReference type="PANTHER" id="PTHR11750">
    <property type="entry name" value="PROTEIN N-TERMINAL AMIDASE"/>
    <property type="match status" value="1"/>
</dbReference>
<reference evidence="3" key="2">
    <citation type="submission" date="2009-11" db="EMBL/GenBank/DDBJ databases">
        <title>The Genome Sequence of Allomyces macrogynus strain ATCC 38327.</title>
        <authorList>
            <consortium name="The Broad Institute Genome Sequencing Platform"/>
            <person name="Russ C."/>
            <person name="Cuomo C."/>
            <person name="Shea T."/>
            <person name="Young S.K."/>
            <person name="Zeng Q."/>
            <person name="Koehrsen M."/>
            <person name="Haas B."/>
            <person name="Borodovsky M."/>
            <person name="Guigo R."/>
            <person name="Alvarado L."/>
            <person name="Berlin A."/>
            <person name="Borenstein D."/>
            <person name="Chen Z."/>
            <person name="Engels R."/>
            <person name="Freedman E."/>
            <person name="Gellesch M."/>
            <person name="Goldberg J."/>
            <person name="Griggs A."/>
            <person name="Gujja S."/>
            <person name="Heiman D."/>
            <person name="Hepburn T."/>
            <person name="Howarth C."/>
            <person name="Jen D."/>
            <person name="Larson L."/>
            <person name="Lewis B."/>
            <person name="Mehta T."/>
            <person name="Park D."/>
            <person name="Pearson M."/>
            <person name="Roberts A."/>
            <person name="Saif S."/>
            <person name="Shenoy N."/>
            <person name="Sisk P."/>
            <person name="Stolte C."/>
            <person name="Sykes S."/>
            <person name="Walk T."/>
            <person name="White J."/>
            <person name="Yandava C."/>
            <person name="Burger G."/>
            <person name="Gray M.W."/>
            <person name="Holland P.W.H."/>
            <person name="King N."/>
            <person name="Lang F.B.F."/>
            <person name="Roger A.J."/>
            <person name="Ruiz-Trillo I."/>
            <person name="Lander E."/>
            <person name="Nusbaum C."/>
        </authorList>
    </citation>
    <scope>NUCLEOTIDE SEQUENCE [LARGE SCALE GENOMIC DNA]</scope>
    <source>
        <strain evidence="3">ATCC 38327</strain>
    </source>
</reference>
<dbReference type="Proteomes" id="UP000054350">
    <property type="component" value="Unassembled WGS sequence"/>
</dbReference>
<dbReference type="Gene3D" id="3.60.110.10">
    <property type="entry name" value="Carbon-nitrogen hydrolase"/>
    <property type="match status" value="1"/>
</dbReference>
<dbReference type="InterPro" id="IPR003010">
    <property type="entry name" value="C-N_Hydrolase"/>
</dbReference>
<dbReference type="PROSITE" id="PS50263">
    <property type="entry name" value="CN_HYDROLASE"/>
    <property type="match status" value="1"/>
</dbReference>